<dbReference type="Pfam" id="PF04134">
    <property type="entry name" value="DCC1-like"/>
    <property type="match status" value="1"/>
</dbReference>
<name>A0A2T4YYA5_9HYPH</name>
<reference evidence="1 2" key="1">
    <citation type="submission" date="2018-04" db="EMBL/GenBank/DDBJ databases">
        <title>Genomic Encyclopedia of Archaeal and Bacterial Type Strains, Phase II (KMG-II): from individual species to whole genera.</title>
        <authorList>
            <person name="Goeker M."/>
        </authorList>
    </citation>
    <scope>NUCLEOTIDE SEQUENCE [LARGE SCALE GENOMIC DNA]</scope>
    <source>
        <strain evidence="1 2">DSM 25521</strain>
    </source>
</reference>
<dbReference type="Proteomes" id="UP000241808">
    <property type="component" value="Unassembled WGS sequence"/>
</dbReference>
<dbReference type="OrthoDB" id="9801773at2"/>
<evidence type="ECO:0000313" key="1">
    <source>
        <dbReference type="EMBL" id="PTM51724.1"/>
    </source>
</evidence>
<keyword evidence="2" id="KW-1185">Reference proteome</keyword>
<organism evidence="1 2">
    <name type="scientific">Phreatobacter oligotrophus</name>
    <dbReference type="NCBI Taxonomy" id="1122261"/>
    <lineage>
        <taxon>Bacteria</taxon>
        <taxon>Pseudomonadati</taxon>
        <taxon>Pseudomonadota</taxon>
        <taxon>Alphaproteobacteria</taxon>
        <taxon>Hyphomicrobiales</taxon>
        <taxon>Phreatobacteraceae</taxon>
        <taxon>Phreatobacter</taxon>
    </lineage>
</organism>
<dbReference type="PANTHER" id="PTHR34290:SF2">
    <property type="entry name" value="OS04G0668800 PROTEIN"/>
    <property type="match status" value="1"/>
</dbReference>
<accession>A0A2T4YYA5</accession>
<dbReference type="GO" id="GO:0015035">
    <property type="term" value="F:protein-disulfide reductase activity"/>
    <property type="evidence" value="ECO:0007669"/>
    <property type="project" value="InterPro"/>
</dbReference>
<proteinExistence type="predicted"/>
<dbReference type="EMBL" id="PZZL01000009">
    <property type="protein sequence ID" value="PTM51724.1"/>
    <property type="molecule type" value="Genomic_DNA"/>
</dbReference>
<dbReference type="InterPro" id="IPR007263">
    <property type="entry name" value="DCC1-like"/>
</dbReference>
<dbReference type="InterPro" id="IPR044691">
    <property type="entry name" value="DCC1_Trx"/>
</dbReference>
<comment type="caution">
    <text evidence="1">The sequence shown here is derived from an EMBL/GenBank/DDBJ whole genome shotgun (WGS) entry which is preliminary data.</text>
</comment>
<dbReference type="PANTHER" id="PTHR34290">
    <property type="entry name" value="SI:CH73-390P7.2"/>
    <property type="match status" value="1"/>
</dbReference>
<dbReference type="AlphaFoldDB" id="A0A2T4YYA5"/>
<evidence type="ECO:0000313" key="2">
    <source>
        <dbReference type="Proteomes" id="UP000241808"/>
    </source>
</evidence>
<gene>
    <name evidence="1" type="ORF">C8P69_10910</name>
</gene>
<sequence length="138" mass="15445">MPDDRISSDRPAEPGPTVFYDGSCPLCRAEIDLYRRQDGEGRLCFVDVASPDAPLDPRLTPEAAMARFHVREADGTLRSGAAAFVTLWGAVPAWRWVARLGRLPGVTPLLELAYRGFLPVRPFLSRAVARWQRRRVRA</sequence>
<protein>
    <submittedName>
        <fullName evidence="1">Putative DCC family thiol-disulfide oxidoreductase YuxK</fullName>
    </submittedName>
</protein>